<evidence type="ECO:0000313" key="2">
    <source>
        <dbReference type="Proteomes" id="UP000297998"/>
    </source>
</evidence>
<comment type="caution">
    <text evidence="1">The sequence shown here is derived from an EMBL/GenBank/DDBJ whole genome shotgun (WGS) entry which is preliminary data.</text>
</comment>
<dbReference type="AlphaFoldDB" id="A0A4Z1AWF7"/>
<name>A0A4Z1AWF7_9FLAO</name>
<dbReference type="OrthoDB" id="644381at2"/>
<evidence type="ECO:0000313" key="1">
    <source>
        <dbReference type="EMBL" id="TGN21898.1"/>
    </source>
</evidence>
<dbReference type="Gene3D" id="2.40.70.10">
    <property type="entry name" value="Acid Proteases"/>
    <property type="match status" value="1"/>
</dbReference>
<sequence length="278" mass="31683">MKRIVVILSIIISSQLYSQKTQIQVLPSGHIIAKANIDGKEGNFIFDTGGGINLFFDSFAKDFKQKSTYNFFTAYRATGERIDAPLYENNEVLFAGKKFVKIPYSTFDMKLDGIDGLISLQMFSDTDFIIDYTKNEIELTDFSKKKNIKSFDIQLSTNADKSIDIFTYITLNDKFKIQVLLDSGAGKNSFWLSDKLISTLEIDKTKLELNERKSEFNEKVITKFYSGNINSITNQYVTLKDPKVVFVEGLIYEGKTSINWLGNKIGISLKNKKMYILD</sequence>
<dbReference type="Proteomes" id="UP000297998">
    <property type="component" value="Unassembled WGS sequence"/>
</dbReference>
<evidence type="ECO:0008006" key="3">
    <source>
        <dbReference type="Google" id="ProtNLM"/>
    </source>
</evidence>
<reference evidence="1 2" key="1">
    <citation type="submission" date="2019-03" db="EMBL/GenBank/DDBJ databases">
        <title>Empedobacter tilapiae sp. nov., isolated from an intestine of Nile tilapia Oreochromis niloticus.</title>
        <authorList>
            <person name="Kim Y.-O."/>
            <person name="Yoon J.-H."/>
        </authorList>
    </citation>
    <scope>NUCLEOTIDE SEQUENCE [LARGE SCALE GENOMIC DNA]</scope>
    <source>
        <strain evidence="1 2">MRS2</strain>
    </source>
</reference>
<proteinExistence type="predicted"/>
<keyword evidence="2" id="KW-1185">Reference proteome</keyword>
<protein>
    <recommendedName>
        <fullName evidence="3">Aspartyl protease</fullName>
    </recommendedName>
</protein>
<dbReference type="EMBL" id="SRPE01000017">
    <property type="protein sequence ID" value="TGN21898.1"/>
    <property type="molecule type" value="Genomic_DNA"/>
</dbReference>
<gene>
    <name evidence="1" type="ORF">E4J94_17005</name>
</gene>
<accession>A0A4Z1AWF7</accession>
<dbReference type="InterPro" id="IPR021109">
    <property type="entry name" value="Peptidase_aspartic_dom_sf"/>
</dbReference>
<dbReference type="RefSeq" id="WP_135836976.1">
    <property type="nucleotide sequence ID" value="NZ_SRPE01000017.1"/>
</dbReference>
<organism evidence="1 2">
    <name type="scientific">Empedobacter tilapiae</name>
    <dbReference type="NCBI Taxonomy" id="2491114"/>
    <lineage>
        <taxon>Bacteria</taxon>
        <taxon>Pseudomonadati</taxon>
        <taxon>Bacteroidota</taxon>
        <taxon>Flavobacteriia</taxon>
        <taxon>Flavobacteriales</taxon>
        <taxon>Weeksellaceae</taxon>
        <taxon>Empedobacter</taxon>
    </lineage>
</organism>